<gene>
    <name evidence="2" type="ORF">SORBI_3001G156401</name>
</gene>
<feature type="region of interest" description="Disordered" evidence="1">
    <location>
        <begin position="142"/>
        <end position="171"/>
    </location>
</feature>
<protein>
    <submittedName>
        <fullName evidence="2">Uncharacterized protein</fullName>
    </submittedName>
</protein>
<organism evidence="2 3">
    <name type="scientific">Sorghum bicolor</name>
    <name type="common">Sorghum</name>
    <name type="synonym">Sorghum vulgare</name>
    <dbReference type="NCBI Taxonomy" id="4558"/>
    <lineage>
        <taxon>Eukaryota</taxon>
        <taxon>Viridiplantae</taxon>
        <taxon>Streptophyta</taxon>
        <taxon>Embryophyta</taxon>
        <taxon>Tracheophyta</taxon>
        <taxon>Spermatophyta</taxon>
        <taxon>Magnoliopsida</taxon>
        <taxon>Liliopsida</taxon>
        <taxon>Poales</taxon>
        <taxon>Poaceae</taxon>
        <taxon>PACMAD clade</taxon>
        <taxon>Panicoideae</taxon>
        <taxon>Andropogonodae</taxon>
        <taxon>Andropogoneae</taxon>
        <taxon>Sorghinae</taxon>
        <taxon>Sorghum</taxon>
    </lineage>
</organism>
<dbReference type="InParanoid" id="A0A1Z5S5R0"/>
<feature type="compositionally biased region" description="Low complexity" evidence="1">
    <location>
        <begin position="156"/>
        <end position="165"/>
    </location>
</feature>
<proteinExistence type="predicted"/>
<dbReference type="AlphaFoldDB" id="A0A1Z5S5R0"/>
<reference evidence="2 3" key="1">
    <citation type="journal article" date="2009" name="Nature">
        <title>The Sorghum bicolor genome and the diversification of grasses.</title>
        <authorList>
            <person name="Paterson A.H."/>
            <person name="Bowers J.E."/>
            <person name="Bruggmann R."/>
            <person name="Dubchak I."/>
            <person name="Grimwood J."/>
            <person name="Gundlach H."/>
            <person name="Haberer G."/>
            <person name="Hellsten U."/>
            <person name="Mitros T."/>
            <person name="Poliakov A."/>
            <person name="Schmutz J."/>
            <person name="Spannagl M."/>
            <person name="Tang H."/>
            <person name="Wang X."/>
            <person name="Wicker T."/>
            <person name="Bharti A.K."/>
            <person name="Chapman J."/>
            <person name="Feltus F.A."/>
            <person name="Gowik U."/>
            <person name="Grigoriev I.V."/>
            <person name="Lyons E."/>
            <person name="Maher C.A."/>
            <person name="Martis M."/>
            <person name="Narechania A."/>
            <person name="Otillar R.P."/>
            <person name="Penning B.W."/>
            <person name="Salamov A.A."/>
            <person name="Wang Y."/>
            <person name="Zhang L."/>
            <person name="Carpita N.C."/>
            <person name="Freeling M."/>
            <person name="Gingle A.R."/>
            <person name="Hash C.T."/>
            <person name="Keller B."/>
            <person name="Klein P."/>
            <person name="Kresovich S."/>
            <person name="McCann M.C."/>
            <person name="Ming R."/>
            <person name="Peterson D.G."/>
            <person name="Mehboob-ur-Rahman"/>
            <person name="Ware D."/>
            <person name="Westhoff P."/>
            <person name="Mayer K.F."/>
            <person name="Messing J."/>
            <person name="Rokhsar D.S."/>
        </authorList>
    </citation>
    <scope>NUCLEOTIDE SEQUENCE [LARGE SCALE GENOMIC DNA]</scope>
    <source>
        <strain evidence="3">cv. BTx623</strain>
    </source>
</reference>
<evidence type="ECO:0000313" key="2">
    <source>
        <dbReference type="EMBL" id="OQU91277.1"/>
    </source>
</evidence>
<keyword evidence="3" id="KW-1185">Reference proteome</keyword>
<name>A0A1Z5S5R0_SORBI</name>
<accession>A0A1Z5S5R0</accession>
<evidence type="ECO:0000256" key="1">
    <source>
        <dbReference type="SAM" id="MobiDB-lite"/>
    </source>
</evidence>
<dbReference type="EMBL" id="CM000760">
    <property type="protein sequence ID" value="OQU91277.1"/>
    <property type="molecule type" value="Genomic_DNA"/>
</dbReference>
<sequence>MHSTVHFRCLVEFHRPVRGVHKSRCSRSLGNIYQPADPAPNAGRSLTTFSSGSGAAAVRLVKPLLWRRRPSCVRHVTNHNTSPPISTVRVRRARRLIRPCSTKRTSKVVVYKIVVDPLERRRRRPCFASWLSVLAYAHRATGNRPTTRATAKRTSRPPARSSSSPNGPIDQGRFCLAGTRC</sequence>
<dbReference type="Gramene" id="OQU91277">
    <property type="protein sequence ID" value="OQU91277"/>
    <property type="gene ID" value="SORBI_3001G156401"/>
</dbReference>
<reference evidence="3" key="2">
    <citation type="journal article" date="2018" name="Plant J.">
        <title>The Sorghum bicolor reference genome: improved assembly, gene annotations, a transcriptome atlas, and signatures of genome organization.</title>
        <authorList>
            <person name="McCormick R.F."/>
            <person name="Truong S.K."/>
            <person name="Sreedasyam A."/>
            <person name="Jenkins J."/>
            <person name="Shu S."/>
            <person name="Sims D."/>
            <person name="Kennedy M."/>
            <person name="Amirebrahimi M."/>
            <person name="Weers B.D."/>
            <person name="McKinley B."/>
            <person name="Mattison A."/>
            <person name="Morishige D.T."/>
            <person name="Grimwood J."/>
            <person name="Schmutz J."/>
            <person name="Mullet J.E."/>
        </authorList>
    </citation>
    <scope>NUCLEOTIDE SEQUENCE [LARGE SCALE GENOMIC DNA]</scope>
    <source>
        <strain evidence="3">cv. BTx623</strain>
    </source>
</reference>
<evidence type="ECO:0000313" key="3">
    <source>
        <dbReference type="Proteomes" id="UP000000768"/>
    </source>
</evidence>
<dbReference type="Proteomes" id="UP000000768">
    <property type="component" value="Chromosome 1"/>
</dbReference>